<evidence type="ECO:0000256" key="1">
    <source>
        <dbReference type="ARBA" id="ARBA00009981"/>
    </source>
</evidence>
<comment type="caution">
    <text evidence="3">The sequence shown here is derived from an EMBL/GenBank/DDBJ whole genome shotgun (WGS) entry which is preliminary data.</text>
</comment>
<evidence type="ECO:0000256" key="2">
    <source>
        <dbReference type="RuleBase" id="RU362080"/>
    </source>
</evidence>
<dbReference type="InterPro" id="IPR036165">
    <property type="entry name" value="YefM-like_sf"/>
</dbReference>
<dbReference type="SUPFAM" id="SSF143120">
    <property type="entry name" value="YefM-like"/>
    <property type="match status" value="1"/>
</dbReference>
<keyword evidence="5" id="KW-1185">Reference proteome</keyword>
<accession>A0A6L4WVQ1</accession>
<proteinExistence type="inferred from homology"/>
<dbReference type="AlphaFoldDB" id="A0A6L4WVQ1"/>
<dbReference type="EMBL" id="WFKJ01000027">
    <property type="protein sequence ID" value="KAB7890206.1"/>
    <property type="molecule type" value="Genomic_DNA"/>
</dbReference>
<sequence>MQPILANYTASISELKKSPTQLLKNAGDEAVAILNHNVASAYLVPSSLYEKMMDVMDDHYLSKTVDERLKDNEKPIRVDIDDLLT</sequence>
<comment type="function">
    <text evidence="2">Antitoxin component of a type II toxin-antitoxin (TA) system.</text>
</comment>
<evidence type="ECO:0000313" key="3">
    <source>
        <dbReference type="EMBL" id="KAB7889885.1"/>
    </source>
</evidence>
<dbReference type="PANTHER" id="PTHR33713:SF10">
    <property type="entry name" value="ANTITOXIN YAFN"/>
    <property type="match status" value="1"/>
</dbReference>
<evidence type="ECO:0000313" key="4">
    <source>
        <dbReference type="EMBL" id="KAB7890206.1"/>
    </source>
</evidence>
<evidence type="ECO:0000313" key="5">
    <source>
        <dbReference type="Proteomes" id="UP000461010"/>
    </source>
</evidence>
<protein>
    <recommendedName>
        <fullName evidence="2">Antitoxin</fullName>
    </recommendedName>
</protein>
<dbReference type="EMBL" id="WFKK01000009">
    <property type="protein sequence ID" value="KAB7889885.1"/>
    <property type="molecule type" value="Genomic_DNA"/>
</dbReference>
<organism evidence="3 6">
    <name type="scientific">Poseidonibacter ostreae</name>
    <dbReference type="NCBI Taxonomy" id="2654171"/>
    <lineage>
        <taxon>Bacteria</taxon>
        <taxon>Pseudomonadati</taxon>
        <taxon>Campylobacterota</taxon>
        <taxon>Epsilonproteobacteria</taxon>
        <taxon>Campylobacterales</taxon>
        <taxon>Arcobacteraceae</taxon>
        <taxon>Poseidonibacter</taxon>
    </lineage>
</organism>
<evidence type="ECO:0000313" key="6">
    <source>
        <dbReference type="Proteomes" id="UP000472839"/>
    </source>
</evidence>
<gene>
    <name evidence="4" type="ORF">GBG18_09460</name>
    <name evidence="3" type="ORF">GBG19_04885</name>
</gene>
<name>A0A6L4WVQ1_9BACT</name>
<dbReference type="InterPro" id="IPR051405">
    <property type="entry name" value="phD/YefM_antitoxin"/>
</dbReference>
<dbReference type="Proteomes" id="UP000472839">
    <property type="component" value="Unassembled WGS sequence"/>
</dbReference>
<reference evidence="5 6" key="1">
    <citation type="submission" date="2019-10" db="EMBL/GenBank/DDBJ databases">
        <title>Poseidonibacter ostreae sp. nov., isolated from the gut of the Ostrea denselamellosa.</title>
        <authorList>
            <person name="Choi A."/>
        </authorList>
    </citation>
    <scope>NUCLEOTIDE SEQUENCE [LARGE SCALE GENOMIC DNA]</scope>
    <source>
        <strain evidence="3 6">SJOD-M-33</strain>
        <strain evidence="4 5">SJOD-M-5</strain>
    </source>
</reference>
<dbReference type="RefSeq" id="WP_152190522.1">
    <property type="nucleotide sequence ID" value="NZ_WFKI01000040.1"/>
</dbReference>
<dbReference type="Proteomes" id="UP000461010">
    <property type="component" value="Unassembled WGS sequence"/>
</dbReference>
<dbReference type="PANTHER" id="PTHR33713">
    <property type="entry name" value="ANTITOXIN YAFN-RELATED"/>
    <property type="match status" value="1"/>
</dbReference>
<comment type="similarity">
    <text evidence="1 2">Belongs to the phD/YefM antitoxin family.</text>
</comment>
<dbReference type="Pfam" id="PF02604">
    <property type="entry name" value="PhdYeFM_antitox"/>
    <property type="match status" value="1"/>
</dbReference>
<dbReference type="InterPro" id="IPR006442">
    <property type="entry name" value="Antitoxin_Phd/YefM"/>
</dbReference>